<dbReference type="AlphaFoldDB" id="A0A8J8WKV0"/>
<dbReference type="Pfam" id="PF11558">
    <property type="entry name" value="HET-s_218-289"/>
    <property type="match status" value="1"/>
</dbReference>
<dbReference type="Proteomes" id="UP000631181">
    <property type="component" value="Unassembled WGS sequence"/>
</dbReference>
<dbReference type="EMBL" id="WIWV01000029">
    <property type="protein sequence ID" value="KAF7717275.1"/>
    <property type="molecule type" value="Genomic_DNA"/>
</dbReference>
<dbReference type="Gene3D" id="1.20.120.1020">
    <property type="entry name" value="Prion-inhibition and propagation, HeLo domain"/>
    <property type="match status" value="1"/>
</dbReference>
<organism evidence="4 5">
    <name type="scientific">Penicillium ucsense</name>
    <dbReference type="NCBI Taxonomy" id="2839758"/>
    <lineage>
        <taxon>Eukaryota</taxon>
        <taxon>Fungi</taxon>
        <taxon>Dikarya</taxon>
        <taxon>Ascomycota</taxon>
        <taxon>Pezizomycotina</taxon>
        <taxon>Eurotiomycetes</taxon>
        <taxon>Eurotiomycetidae</taxon>
        <taxon>Eurotiales</taxon>
        <taxon>Aspergillaceae</taxon>
        <taxon>Penicillium</taxon>
    </lineage>
</organism>
<evidence type="ECO:0000313" key="5">
    <source>
        <dbReference type="Proteomes" id="UP000631181"/>
    </source>
</evidence>
<feature type="domain" description="Het-s prion-forming" evidence="2">
    <location>
        <begin position="218"/>
        <end position="278"/>
    </location>
</feature>
<dbReference type="InterPro" id="IPR029498">
    <property type="entry name" value="HeLo_dom"/>
</dbReference>
<keyword evidence="5" id="KW-1185">Reference proteome</keyword>
<accession>A0A8J8WKV0</accession>
<evidence type="ECO:0000256" key="1">
    <source>
        <dbReference type="SAM" id="SignalP"/>
    </source>
</evidence>
<evidence type="ECO:0000259" key="2">
    <source>
        <dbReference type="Pfam" id="PF11558"/>
    </source>
</evidence>
<sequence>MEVFSTTAAALGVAALFSNCVDCFEYIQLGRQFGQNFERCQIKLDVARTRLGRWGQAVGISHDPRFTNGVAGDEVTQQIQVVLEEIMLLFQAVQKFSKRYELKTTEADRTCFANKDMCPGIRNVHGRLEKIARERQQQTNLLKKARWALYDGKNLDKLVGEITDFVDALEKLVPPVEAVQRQLSVMELEGVDDESVLMALRDVAVDTDSILSKTADQKLATILAWNHVEQIVGDEEANVWVGNQWNSKWIGGLRERTENTVVSIAARGKSAIHVGNKYE</sequence>
<feature type="domain" description="Prion-inhibition and propagation HeLo" evidence="3">
    <location>
        <begin position="7"/>
        <end position="199"/>
    </location>
</feature>
<protein>
    <submittedName>
        <fullName evidence="4">Heterokaryon incompatibility protein S</fullName>
    </submittedName>
</protein>
<dbReference type="PANTHER" id="PTHR37542">
    <property type="entry name" value="HELO DOMAIN-CONTAINING PROTEIN-RELATED"/>
    <property type="match status" value="1"/>
</dbReference>
<keyword evidence="1" id="KW-0732">Signal</keyword>
<evidence type="ECO:0000313" key="4">
    <source>
        <dbReference type="EMBL" id="KAF7717275.1"/>
    </source>
</evidence>
<proteinExistence type="predicted"/>
<dbReference type="Pfam" id="PF14479">
    <property type="entry name" value="HeLo"/>
    <property type="match status" value="1"/>
</dbReference>
<dbReference type="PANTHER" id="PTHR37542:SF3">
    <property type="entry name" value="PRION-INHIBITION AND PROPAGATION HELO DOMAIN-CONTAINING PROTEIN"/>
    <property type="match status" value="1"/>
</dbReference>
<dbReference type="InterPro" id="IPR038305">
    <property type="entry name" value="HeLo_sf"/>
</dbReference>
<name>A0A8J8WKV0_9EURO</name>
<feature type="signal peptide" evidence="1">
    <location>
        <begin position="1"/>
        <end position="23"/>
    </location>
</feature>
<feature type="chain" id="PRO_5035265029" evidence="1">
    <location>
        <begin position="24"/>
        <end position="279"/>
    </location>
</feature>
<gene>
    <name evidence="4" type="ORF">PECM_004449</name>
</gene>
<dbReference type="OrthoDB" id="20872at2759"/>
<reference evidence="4" key="1">
    <citation type="journal article" date="2020" name="Front. Microbiol.">
        <title>Gene regulatory networks of Penicillium echinulatum 2HH and Penicillium oxalicum 114-2 inferred by a computational biology approach.</title>
        <authorList>
            <person name="Lenz A.R."/>
            <person name="Galan-Vasquez E."/>
            <person name="Balbinot E."/>
            <person name="De Abreu F.P."/>
            <person name="De Oliveira N.S."/>
            <person name="Da Rosa L.O."/>
            <person name="De Avila E Silva S."/>
            <person name="Camassola M."/>
            <person name="Dillon A.J.P."/>
            <person name="Perez-Rueda E."/>
        </authorList>
    </citation>
    <scope>NUCLEOTIDE SEQUENCE</scope>
    <source>
        <strain evidence="4">S1M29</strain>
    </source>
</reference>
<evidence type="ECO:0000259" key="3">
    <source>
        <dbReference type="Pfam" id="PF14479"/>
    </source>
</evidence>
<comment type="caution">
    <text evidence="4">The sequence shown here is derived from an EMBL/GenBank/DDBJ whole genome shotgun (WGS) entry which is preliminary data.</text>
</comment>
<dbReference type="InterPro" id="IPR021084">
    <property type="entry name" value="Het-s_prion_dom"/>
</dbReference>